<evidence type="ECO:0000256" key="1">
    <source>
        <dbReference type="ARBA" id="ARBA00008853"/>
    </source>
</evidence>
<gene>
    <name evidence="5" type="ORF">E1B28_001165</name>
</gene>
<feature type="binding site" evidence="3">
    <location>
        <position position="209"/>
    </location>
    <ligand>
        <name>a divalent metal cation</name>
        <dbReference type="ChEBI" id="CHEBI:60240"/>
    </ligand>
</feature>
<comment type="caution">
    <text evidence="5">The sequence shown here is derived from an EMBL/GenBank/DDBJ whole genome shotgun (WGS) entry which is preliminary data.</text>
</comment>
<dbReference type="AlphaFoldDB" id="A0A9P7V367"/>
<comment type="cofactor">
    <cofactor evidence="3">
        <name>Zn(2+)</name>
        <dbReference type="ChEBI" id="CHEBI:29105"/>
    </cofactor>
    <text evidence="3">Binds 1 divalent metal cation per subunit.</text>
</comment>
<dbReference type="KEGG" id="more:E1B28_001165"/>
<dbReference type="Proteomes" id="UP001049176">
    <property type="component" value="Chromosome 1"/>
</dbReference>
<feature type="active site" description="Proton donor/acceptor" evidence="2">
    <location>
        <position position="209"/>
    </location>
</feature>
<keyword evidence="3" id="KW-0479">Metal-binding</keyword>
<dbReference type="OrthoDB" id="423498at2759"/>
<protein>
    <recommendedName>
        <fullName evidence="4">SMP-30/Gluconolactonase/LRE-like region domain-containing protein</fullName>
    </recommendedName>
</protein>
<evidence type="ECO:0000313" key="6">
    <source>
        <dbReference type="Proteomes" id="UP001049176"/>
    </source>
</evidence>
<dbReference type="InterPro" id="IPR011042">
    <property type="entry name" value="6-blade_b-propeller_TolB-like"/>
</dbReference>
<dbReference type="PANTHER" id="PTHR10907">
    <property type="entry name" value="REGUCALCIN"/>
    <property type="match status" value="1"/>
</dbReference>
<dbReference type="SUPFAM" id="SSF63829">
    <property type="entry name" value="Calcium-dependent phosphotriesterase"/>
    <property type="match status" value="1"/>
</dbReference>
<feature type="binding site" evidence="3">
    <location>
        <position position="21"/>
    </location>
    <ligand>
        <name>a divalent metal cation</name>
        <dbReference type="ChEBI" id="CHEBI:60240"/>
    </ligand>
</feature>
<feature type="binding site" evidence="3">
    <location>
        <position position="107"/>
    </location>
    <ligand>
        <name>substrate</name>
    </ligand>
</feature>
<keyword evidence="3" id="KW-0862">Zinc</keyword>
<evidence type="ECO:0000256" key="3">
    <source>
        <dbReference type="PIRSR" id="PIRSR605511-2"/>
    </source>
</evidence>
<proteinExistence type="inferred from homology"/>
<accession>A0A9P7V367</accession>
<dbReference type="InterPro" id="IPR005511">
    <property type="entry name" value="SMP-30"/>
</dbReference>
<comment type="similarity">
    <text evidence="1">Belongs to the SMP-30/CGR1 family.</text>
</comment>
<evidence type="ECO:0000256" key="2">
    <source>
        <dbReference type="PIRSR" id="PIRSR605511-1"/>
    </source>
</evidence>
<evidence type="ECO:0000313" key="5">
    <source>
        <dbReference type="EMBL" id="KAG7099307.1"/>
    </source>
</evidence>
<dbReference type="GeneID" id="66070241"/>
<dbReference type="GO" id="GO:0005509">
    <property type="term" value="F:calcium ion binding"/>
    <property type="evidence" value="ECO:0007669"/>
    <property type="project" value="TreeGrafter"/>
</dbReference>
<dbReference type="PANTHER" id="PTHR10907:SF47">
    <property type="entry name" value="REGUCALCIN"/>
    <property type="match status" value="1"/>
</dbReference>
<dbReference type="EMBL" id="CM032181">
    <property type="protein sequence ID" value="KAG7099307.1"/>
    <property type="molecule type" value="Genomic_DNA"/>
</dbReference>
<dbReference type="Pfam" id="PF08450">
    <property type="entry name" value="SGL"/>
    <property type="match status" value="1"/>
</dbReference>
<dbReference type="PRINTS" id="PR01790">
    <property type="entry name" value="SMP30FAMILY"/>
</dbReference>
<sequence>MSLARIVVNTPLLEVGCTLGEGPVYDVETSTLHFVDIEERKVHHFNTLTNALTSDEYTVPITSLALRRGKSGALAATTAEGFALLQPPLGVEYLSRPLPTEILGLSRFNDGACDSRGRYFAGTVYSPKHEVPGKLYRYDPSDGSGVIVDEGPFTDSNGLGWSLDEKLFYFTDSWANIIYVYDYDIETGRITNRRVFTDAREFGYSGVCDGLCLDTEGGVWSARWEGSRIVRFNRSGTPDFEVVFPTVFKVTSCCFGGPNLDQLYITSAHCGSVGGDASKQADYYHSGHIFVVDFSGKFKGIPISPFDG</sequence>
<dbReference type="InterPro" id="IPR013658">
    <property type="entry name" value="SGL"/>
</dbReference>
<reference evidence="5" key="1">
    <citation type="journal article" date="2021" name="Genome Biol. Evol.">
        <title>The assembled and annotated genome of the fairy-ring fungus Marasmius oreades.</title>
        <authorList>
            <person name="Hiltunen M."/>
            <person name="Ament-Velasquez S.L."/>
            <person name="Johannesson H."/>
        </authorList>
    </citation>
    <scope>NUCLEOTIDE SEQUENCE</scope>
    <source>
        <strain evidence="5">03SP1</strain>
    </source>
</reference>
<name>A0A9P7V367_9AGAR</name>
<dbReference type="Gene3D" id="2.120.10.30">
    <property type="entry name" value="TolB, C-terminal domain"/>
    <property type="match status" value="1"/>
</dbReference>
<keyword evidence="6" id="KW-1185">Reference proteome</keyword>
<evidence type="ECO:0000259" key="4">
    <source>
        <dbReference type="Pfam" id="PF08450"/>
    </source>
</evidence>
<organism evidence="5 6">
    <name type="scientific">Marasmius oreades</name>
    <name type="common">fairy-ring Marasmius</name>
    <dbReference type="NCBI Taxonomy" id="181124"/>
    <lineage>
        <taxon>Eukaryota</taxon>
        <taxon>Fungi</taxon>
        <taxon>Dikarya</taxon>
        <taxon>Basidiomycota</taxon>
        <taxon>Agaricomycotina</taxon>
        <taxon>Agaricomycetes</taxon>
        <taxon>Agaricomycetidae</taxon>
        <taxon>Agaricales</taxon>
        <taxon>Marasmiineae</taxon>
        <taxon>Marasmiaceae</taxon>
        <taxon>Marasmius</taxon>
    </lineage>
</organism>
<feature type="binding site" evidence="3">
    <location>
        <position position="109"/>
    </location>
    <ligand>
        <name>substrate</name>
    </ligand>
</feature>
<feature type="domain" description="SMP-30/Gluconolactonase/LRE-like region" evidence="4">
    <location>
        <begin position="19"/>
        <end position="269"/>
    </location>
</feature>
<feature type="binding site" evidence="3">
    <location>
        <position position="157"/>
    </location>
    <ligand>
        <name>a divalent metal cation</name>
        <dbReference type="ChEBI" id="CHEBI:60240"/>
    </ligand>
</feature>
<dbReference type="GO" id="GO:0004341">
    <property type="term" value="F:gluconolactonase activity"/>
    <property type="evidence" value="ECO:0007669"/>
    <property type="project" value="TreeGrafter"/>
</dbReference>
<dbReference type="RefSeq" id="XP_043015777.1">
    <property type="nucleotide sequence ID" value="XM_043147072.1"/>
</dbReference>
<dbReference type="GO" id="GO:0019853">
    <property type="term" value="P:L-ascorbic acid biosynthetic process"/>
    <property type="evidence" value="ECO:0007669"/>
    <property type="project" value="TreeGrafter"/>
</dbReference>